<dbReference type="AlphaFoldDB" id="Q0CD46"/>
<organism evidence="1 2">
    <name type="scientific">Aspergillus terreus (strain NIH 2624 / FGSC A1156)</name>
    <dbReference type="NCBI Taxonomy" id="341663"/>
    <lineage>
        <taxon>Eukaryota</taxon>
        <taxon>Fungi</taxon>
        <taxon>Dikarya</taxon>
        <taxon>Ascomycota</taxon>
        <taxon>Pezizomycotina</taxon>
        <taxon>Eurotiomycetes</taxon>
        <taxon>Eurotiomycetidae</taxon>
        <taxon>Eurotiales</taxon>
        <taxon>Aspergillaceae</taxon>
        <taxon>Aspergillus</taxon>
        <taxon>Aspergillus subgen. Circumdati</taxon>
    </lineage>
</organism>
<dbReference type="HOGENOM" id="CLU_1948409_0_0_1"/>
<accession>Q0CD46</accession>
<dbReference type="EMBL" id="CH476605">
    <property type="protein sequence ID" value="EAU31561.1"/>
    <property type="molecule type" value="Genomic_DNA"/>
</dbReference>
<evidence type="ECO:0000313" key="1">
    <source>
        <dbReference type="EMBL" id="EAU31561.1"/>
    </source>
</evidence>
<evidence type="ECO:0000313" key="2">
    <source>
        <dbReference type="Proteomes" id="UP000007963"/>
    </source>
</evidence>
<gene>
    <name evidence="1" type="ORF">ATEG_08388</name>
</gene>
<dbReference type="VEuPathDB" id="FungiDB:ATEG_08388"/>
<protein>
    <submittedName>
        <fullName evidence="1">Uncharacterized protein</fullName>
    </submittedName>
</protein>
<sequence>MSDSDDLDVAALITDDVDIDLCNKCHICKFKIESWDSPGFSRVPPGHYGVSDADQLVDLYSRDKDFRWGVMRMIVLDKRTGDCRISGVSLIHQDLSLTVPLDQDDGILDPVGTEEDNRVFKGDYVSPWR</sequence>
<proteinExistence type="predicted"/>
<reference evidence="2" key="1">
    <citation type="submission" date="2005-09" db="EMBL/GenBank/DDBJ databases">
        <title>Annotation of the Aspergillus terreus NIH2624 genome.</title>
        <authorList>
            <person name="Birren B.W."/>
            <person name="Lander E.S."/>
            <person name="Galagan J.E."/>
            <person name="Nusbaum C."/>
            <person name="Devon K."/>
            <person name="Henn M."/>
            <person name="Ma L.-J."/>
            <person name="Jaffe D.B."/>
            <person name="Butler J."/>
            <person name="Alvarez P."/>
            <person name="Gnerre S."/>
            <person name="Grabherr M."/>
            <person name="Kleber M."/>
            <person name="Mauceli E.W."/>
            <person name="Brockman W."/>
            <person name="Rounsley S."/>
            <person name="Young S.K."/>
            <person name="LaButti K."/>
            <person name="Pushparaj V."/>
            <person name="DeCaprio D."/>
            <person name="Crawford M."/>
            <person name="Koehrsen M."/>
            <person name="Engels R."/>
            <person name="Montgomery P."/>
            <person name="Pearson M."/>
            <person name="Howarth C."/>
            <person name="Larson L."/>
            <person name="Luoma S."/>
            <person name="White J."/>
            <person name="Alvarado L."/>
            <person name="Kodira C.D."/>
            <person name="Zeng Q."/>
            <person name="Oleary S."/>
            <person name="Yandava C."/>
            <person name="Denning D.W."/>
            <person name="Nierman W.C."/>
            <person name="Milne T."/>
            <person name="Madden K."/>
        </authorList>
    </citation>
    <scope>NUCLEOTIDE SEQUENCE [LARGE SCALE GENOMIC DNA]</scope>
    <source>
        <strain evidence="2">NIH 2624 / FGSC A1156</strain>
    </source>
</reference>
<name>Q0CD46_ASPTN</name>
<dbReference type="Proteomes" id="UP000007963">
    <property type="component" value="Unassembled WGS sequence"/>
</dbReference>
<dbReference type="GeneID" id="4353149"/>
<dbReference type="RefSeq" id="XP_001217009.1">
    <property type="nucleotide sequence ID" value="XM_001217009.1"/>
</dbReference>